<reference evidence="1 2" key="1">
    <citation type="submission" date="2015-04" db="EMBL/GenBank/DDBJ databases">
        <authorList>
            <person name="Syromyatnikov M.Y."/>
            <person name="Popov V.N."/>
        </authorList>
    </citation>
    <scope>NUCLEOTIDE SEQUENCE [LARGE SCALE GENOMIC DNA]</scope>
    <source>
        <strain evidence="1 2">AH1</strain>
    </source>
</reference>
<name>A0A0U1MJ38_STAAU</name>
<sequence length="64" mass="7574">MSNLITIKIKLKEGRYVTLCDSSISPITRILNWLDFNKVNYPLIKFLYNKSYSVYNIRMRLSSP</sequence>
<dbReference type="EMBL" id="CVOQ01000017">
    <property type="protein sequence ID" value="CRI09355.1"/>
    <property type="molecule type" value="Genomic_DNA"/>
</dbReference>
<accession>A0A0U1MJ38</accession>
<organism evidence="1 2">
    <name type="scientific">Staphylococcus aureus</name>
    <dbReference type="NCBI Taxonomy" id="1280"/>
    <lineage>
        <taxon>Bacteria</taxon>
        <taxon>Bacillati</taxon>
        <taxon>Bacillota</taxon>
        <taxon>Bacilli</taxon>
        <taxon>Bacillales</taxon>
        <taxon>Staphylococcaceae</taxon>
        <taxon>Staphylococcus</taxon>
    </lineage>
</organism>
<proteinExistence type="predicted"/>
<dbReference type="AlphaFoldDB" id="A0A0U1MJ38"/>
<protein>
    <submittedName>
        <fullName evidence="1">Uncharacterized protein</fullName>
    </submittedName>
</protein>
<dbReference type="Proteomes" id="UP000039437">
    <property type="component" value="Unassembled WGS sequence"/>
</dbReference>
<evidence type="ECO:0000313" key="1">
    <source>
        <dbReference type="EMBL" id="CRI09355.1"/>
    </source>
</evidence>
<gene>
    <name evidence="1" type="ORF">BN1321_240049</name>
</gene>
<evidence type="ECO:0000313" key="2">
    <source>
        <dbReference type="Proteomes" id="UP000039437"/>
    </source>
</evidence>